<dbReference type="OrthoDB" id="10031169at2759"/>
<dbReference type="Gene3D" id="2.60.40.1910">
    <property type="match status" value="1"/>
</dbReference>
<keyword evidence="15" id="KW-1185">Reference proteome</keyword>
<dbReference type="InterPro" id="IPR001930">
    <property type="entry name" value="Peptidase_M1"/>
</dbReference>
<keyword evidence="5 8" id="KW-0862">Zinc</keyword>
<dbReference type="GO" id="GO:0006508">
    <property type="term" value="P:proteolysis"/>
    <property type="evidence" value="ECO:0007669"/>
    <property type="project" value="UniProtKB-KW"/>
</dbReference>
<evidence type="ECO:0000313" key="15">
    <source>
        <dbReference type="Proteomes" id="UP000178912"/>
    </source>
</evidence>
<name>A0A1E1KRZ0_9HELO</name>
<dbReference type="PANTHER" id="PTHR11533:SF299">
    <property type="entry name" value="AMINOPEPTIDASE"/>
    <property type="match status" value="1"/>
</dbReference>
<evidence type="ECO:0000256" key="4">
    <source>
        <dbReference type="ARBA" id="ARBA00022801"/>
    </source>
</evidence>
<feature type="binding site" evidence="8">
    <location>
        <position position="287"/>
    </location>
    <ligand>
        <name>Zn(2+)</name>
        <dbReference type="ChEBI" id="CHEBI:29105"/>
        <note>catalytic</note>
    </ligand>
</feature>
<reference evidence="15" key="1">
    <citation type="submission" date="2016-03" db="EMBL/GenBank/DDBJ databases">
        <authorList>
            <person name="Guldener U."/>
        </authorList>
    </citation>
    <scope>NUCLEOTIDE SEQUENCE [LARGE SCALE GENOMIC DNA]</scope>
    <source>
        <strain evidence="15">04CH-RAC-A.6.1</strain>
    </source>
</reference>
<dbReference type="InterPro" id="IPR045357">
    <property type="entry name" value="Aminopeptidase_N-like_N"/>
</dbReference>
<dbReference type="InterPro" id="IPR014782">
    <property type="entry name" value="Peptidase_M1_dom"/>
</dbReference>
<evidence type="ECO:0000256" key="7">
    <source>
        <dbReference type="PIRSR" id="PIRSR634016-1"/>
    </source>
</evidence>
<evidence type="ECO:0000256" key="8">
    <source>
        <dbReference type="PIRSR" id="PIRSR634016-3"/>
    </source>
</evidence>
<comment type="cofactor">
    <cofactor evidence="8 10">
        <name>Zn(2+)</name>
        <dbReference type="ChEBI" id="CHEBI:29105"/>
    </cofactor>
    <text evidence="8 10">Binds 1 zinc ion per subunit.</text>
</comment>
<feature type="domain" description="Peptidase M1 membrane alanine aminopeptidase" evidence="11">
    <location>
        <begin position="217"/>
        <end position="424"/>
    </location>
</feature>
<feature type="domain" description="ERAP1-like C-terminal" evidence="12">
    <location>
        <begin position="494"/>
        <end position="796"/>
    </location>
</feature>
<dbReference type="GO" id="GO:0008270">
    <property type="term" value="F:zinc ion binding"/>
    <property type="evidence" value="ECO:0007669"/>
    <property type="project" value="UniProtKB-UniRule"/>
</dbReference>
<dbReference type="EC" id="3.4.11.-" evidence="10"/>
<dbReference type="GO" id="GO:0042277">
    <property type="term" value="F:peptide binding"/>
    <property type="evidence" value="ECO:0007669"/>
    <property type="project" value="TreeGrafter"/>
</dbReference>
<keyword evidence="3 8" id="KW-0479">Metal-binding</keyword>
<keyword evidence="10 14" id="KW-0031">Aminopeptidase</keyword>
<dbReference type="InterPro" id="IPR034016">
    <property type="entry name" value="M1_APN-typ"/>
</dbReference>
<keyword evidence="4 10" id="KW-0378">Hydrolase</keyword>
<dbReference type="Gene3D" id="1.10.390.10">
    <property type="entry name" value="Neutral Protease Domain 2"/>
    <property type="match status" value="1"/>
</dbReference>
<dbReference type="InterPro" id="IPR042097">
    <property type="entry name" value="Aminopeptidase_N-like_N_sf"/>
</dbReference>
<dbReference type="EMBL" id="FJUX01000047">
    <property type="protein sequence ID" value="CZT00777.1"/>
    <property type="molecule type" value="Genomic_DNA"/>
</dbReference>
<dbReference type="Gene3D" id="1.25.50.20">
    <property type="match status" value="1"/>
</dbReference>
<evidence type="ECO:0000256" key="3">
    <source>
        <dbReference type="ARBA" id="ARBA00022723"/>
    </source>
</evidence>
<dbReference type="AlphaFoldDB" id="A0A1E1KRZ0"/>
<feature type="domain" description="Aminopeptidase N-like N-terminal" evidence="13">
    <location>
        <begin position="11"/>
        <end position="182"/>
    </location>
</feature>
<dbReference type="Gene3D" id="2.60.40.1730">
    <property type="entry name" value="tricorn interacting facor f3 domain"/>
    <property type="match status" value="1"/>
</dbReference>
<evidence type="ECO:0000256" key="5">
    <source>
        <dbReference type="ARBA" id="ARBA00022833"/>
    </source>
</evidence>
<dbReference type="GO" id="GO:0070006">
    <property type="term" value="F:metalloaminopeptidase activity"/>
    <property type="evidence" value="ECO:0007669"/>
    <property type="project" value="TreeGrafter"/>
</dbReference>
<dbReference type="CDD" id="cd09601">
    <property type="entry name" value="M1_APN-Q_like"/>
    <property type="match status" value="1"/>
</dbReference>
<accession>A0A1E1KRZ0</accession>
<dbReference type="Proteomes" id="UP000178912">
    <property type="component" value="Unassembled WGS sequence"/>
</dbReference>
<evidence type="ECO:0000256" key="10">
    <source>
        <dbReference type="RuleBase" id="RU364040"/>
    </source>
</evidence>
<evidence type="ECO:0000256" key="2">
    <source>
        <dbReference type="ARBA" id="ARBA00022670"/>
    </source>
</evidence>
<dbReference type="InterPro" id="IPR024571">
    <property type="entry name" value="ERAP1-like_C_dom"/>
</dbReference>
<dbReference type="GO" id="GO:0005737">
    <property type="term" value="C:cytoplasm"/>
    <property type="evidence" value="ECO:0007669"/>
    <property type="project" value="TreeGrafter"/>
</dbReference>
<gene>
    <name evidence="14" type="ORF">RAG0_08681</name>
</gene>
<dbReference type="Pfam" id="PF17900">
    <property type="entry name" value="Peptidase_M1_N"/>
    <property type="match status" value="1"/>
</dbReference>
<feature type="binding site" evidence="8">
    <location>
        <position position="291"/>
    </location>
    <ligand>
        <name>Zn(2+)</name>
        <dbReference type="ChEBI" id="CHEBI:29105"/>
        <note>catalytic</note>
    </ligand>
</feature>
<dbReference type="GO" id="GO:0043171">
    <property type="term" value="P:peptide catabolic process"/>
    <property type="evidence" value="ECO:0007669"/>
    <property type="project" value="TreeGrafter"/>
</dbReference>
<evidence type="ECO:0000259" key="11">
    <source>
        <dbReference type="Pfam" id="PF01433"/>
    </source>
</evidence>
<dbReference type="GO" id="GO:0016020">
    <property type="term" value="C:membrane"/>
    <property type="evidence" value="ECO:0007669"/>
    <property type="project" value="TreeGrafter"/>
</dbReference>
<feature type="site" description="Transition state stabilizer" evidence="9">
    <location>
        <position position="365"/>
    </location>
</feature>
<organism evidence="14 15">
    <name type="scientific">Rhynchosporium agropyri</name>
    <dbReference type="NCBI Taxonomy" id="914238"/>
    <lineage>
        <taxon>Eukaryota</taxon>
        <taxon>Fungi</taxon>
        <taxon>Dikarya</taxon>
        <taxon>Ascomycota</taxon>
        <taxon>Pezizomycotina</taxon>
        <taxon>Leotiomycetes</taxon>
        <taxon>Helotiales</taxon>
        <taxon>Ploettnerulaceae</taxon>
        <taxon>Rhynchosporium</taxon>
    </lineage>
</organism>
<dbReference type="SUPFAM" id="SSF55486">
    <property type="entry name" value="Metalloproteases ('zincins'), catalytic domain"/>
    <property type="match status" value="1"/>
</dbReference>
<dbReference type="Pfam" id="PF11838">
    <property type="entry name" value="ERAP1_C"/>
    <property type="match status" value="1"/>
</dbReference>
<evidence type="ECO:0000259" key="13">
    <source>
        <dbReference type="Pfam" id="PF17900"/>
    </source>
</evidence>
<dbReference type="PANTHER" id="PTHR11533">
    <property type="entry name" value="PROTEASE M1 ZINC METALLOPROTEASE"/>
    <property type="match status" value="1"/>
</dbReference>
<dbReference type="InterPro" id="IPR050344">
    <property type="entry name" value="Peptidase_M1_aminopeptidases"/>
</dbReference>
<protein>
    <recommendedName>
        <fullName evidence="10">Aminopeptidase</fullName>
        <ecNumber evidence="10">3.4.11.-</ecNumber>
    </recommendedName>
</protein>
<evidence type="ECO:0000256" key="1">
    <source>
        <dbReference type="ARBA" id="ARBA00010136"/>
    </source>
</evidence>
<sequence>MVIQALSLGVKPKHYDLHIEPHIETATFDGSVTIEVEVIAPTSIITLSAHKLAIRNTALYDGQGDPIQILDTGGESTLQTFSIVLAQPLLITTRLFVHQTFSGFLDKTGMGLHITEVRGSSMLSTFFEPTHARTVFPCFDEPCFKSSFWNMPIKSESKTAIYAPRVKKRVVFHRTAPISTYLVAFAVGEFNMIESHEFRISIRAYAPREYDIEHCRYALGIAARALAFYEQTFKHACGLDKLDFLAVPGNTGATENWGLVTVSTVTLFIGLDSTETEKIACSQLISHEIAHQWFGNLVSISSWDKYWLKEALADWAETMAQEQPLNSPSSQEFISDKIQKALAFDSSHFSHALETPGTPLHPITYGKGASVLRMLANFVGKDAFLQGIQRFLRENTYGTGDPEDLWEILSEINSSDVGAVMKVWTGNLKHPVLEIEESEEDGTITVIQTPFSASKAEDESTTVYPIFLEILTSQGNFKELLGVEPKTIKVRLDFYKINPGQAGFYLVAYPVARVQKLGEEVFKGILSVEDRIGILNDAAALAMAGFSDLRTSDLLSLLQKFEDEPNFFVWKTIVGLLREISKRLLFEDEMIRNAFMDFHRILVSRCLYRIGRIEEQDSMTDIRFKALLFGNSGGDAKVFAAADTLFERFIDGDAAILNPNVRAEVFEIVLKRGGKKQFNKLLTKLETSTGSTWRDIVRSLGHSQNIACIKKTLKLATSPEVIADVGIQSCLESLTTHRKGIYALWRFIASGAWEKVPGVNLEKAMLVGSMVLDCLTKADVIAEGRKFLQNMDSDGLGTDAERCFEGFEIRAAWLERDREDLIGWLRRNGYYKHGPTRVSRSVSGVRDALEFLGCI</sequence>
<proteinExistence type="inferred from homology"/>
<evidence type="ECO:0000313" key="14">
    <source>
        <dbReference type="EMBL" id="CZT00777.1"/>
    </source>
</evidence>
<evidence type="ECO:0000256" key="6">
    <source>
        <dbReference type="ARBA" id="ARBA00023049"/>
    </source>
</evidence>
<dbReference type="PRINTS" id="PR00756">
    <property type="entry name" value="ALADIPTASE"/>
</dbReference>
<keyword evidence="2 10" id="KW-0645">Protease</keyword>
<feature type="binding site" evidence="8">
    <location>
        <position position="310"/>
    </location>
    <ligand>
        <name>Zn(2+)</name>
        <dbReference type="ChEBI" id="CHEBI:29105"/>
        <note>catalytic</note>
    </ligand>
</feature>
<comment type="similarity">
    <text evidence="1 10">Belongs to the peptidase M1 family.</text>
</comment>
<dbReference type="Pfam" id="PF01433">
    <property type="entry name" value="Peptidase_M1"/>
    <property type="match status" value="1"/>
</dbReference>
<dbReference type="SUPFAM" id="SSF63737">
    <property type="entry name" value="Leukotriene A4 hydrolase N-terminal domain"/>
    <property type="match status" value="1"/>
</dbReference>
<evidence type="ECO:0000259" key="12">
    <source>
        <dbReference type="Pfam" id="PF11838"/>
    </source>
</evidence>
<dbReference type="InterPro" id="IPR027268">
    <property type="entry name" value="Peptidase_M4/M1_CTD_sf"/>
</dbReference>
<evidence type="ECO:0000256" key="9">
    <source>
        <dbReference type="PIRSR" id="PIRSR634016-4"/>
    </source>
</evidence>
<keyword evidence="6 10" id="KW-0482">Metalloprotease</keyword>
<feature type="active site" description="Proton acceptor" evidence="7">
    <location>
        <position position="288"/>
    </location>
</feature>